<evidence type="ECO:0000256" key="10">
    <source>
        <dbReference type="ARBA" id="ARBA00022840"/>
    </source>
</evidence>
<feature type="domain" description="MGS-like" evidence="22">
    <location>
        <begin position="1387"/>
        <end position="1532"/>
    </location>
</feature>
<evidence type="ECO:0000256" key="2">
    <source>
        <dbReference type="ARBA" id="ARBA00009799"/>
    </source>
</evidence>
<dbReference type="FunFam" id="3.40.50.20:FF:000002">
    <property type="entry name" value="Carbamoyl-phosphate synthase large chain"/>
    <property type="match status" value="1"/>
</dbReference>
<dbReference type="Gene3D" id="1.10.1030.10">
    <property type="entry name" value="Carbamoyl-phosphate synthetase, large subunit oligomerisation domain"/>
    <property type="match status" value="1"/>
</dbReference>
<dbReference type="EC" id="6.3.4.16" evidence="14"/>
<dbReference type="InterPro" id="IPR029062">
    <property type="entry name" value="Class_I_gatase-like"/>
</dbReference>
<dbReference type="FunFam" id="3.40.50.880:FF:000006">
    <property type="entry name" value="Carbamoyl-phosphate synthase 1, mitochondrial"/>
    <property type="match status" value="1"/>
</dbReference>
<keyword evidence="5" id="KW-0436">Ligase</keyword>
<dbReference type="NCBIfam" id="TIGR01369">
    <property type="entry name" value="CPSaseII_lrg"/>
    <property type="match status" value="1"/>
</dbReference>
<evidence type="ECO:0000256" key="4">
    <source>
        <dbReference type="ARBA" id="ARBA00022571"/>
    </source>
</evidence>
<dbReference type="NCBIfam" id="NF009455">
    <property type="entry name" value="PRK12815.1"/>
    <property type="match status" value="1"/>
</dbReference>
<dbReference type="NCBIfam" id="NF003671">
    <property type="entry name" value="PRK05294.1"/>
    <property type="match status" value="1"/>
</dbReference>
<evidence type="ECO:0000256" key="16">
    <source>
        <dbReference type="ARBA" id="ARBA00048816"/>
    </source>
</evidence>
<evidence type="ECO:0000256" key="7">
    <source>
        <dbReference type="ARBA" id="ARBA00022723"/>
    </source>
</evidence>
<keyword evidence="13" id="KW-0464">Manganese</keyword>
<keyword evidence="4" id="KW-0055">Arginine biosynthesis</keyword>
<dbReference type="InterPro" id="IPR006275">
    <property type="entry name" value="CPSase_lsu"/>
</dbReference>
<dbReference type="InterPro" id="IPR011761">
    <property type="entry name" value="ATP-grasp"/>
</dbReference>
<evidence type="ECO:0000256" key="3">
    <source>
        <dbReference type="ARBA" id="ARBA00012738"/>
    </source>
</evidence>
<protein>
    <recommendedName>
        <fullName evidence="19">Carbamoyl phosphate synthase arginine-specific large chain</fullName>
        <ecNumber evidence="14">6.3.4.16</ecNumber>
        <ecNumber evidence="3">6.3.5.5</ecNumber>
    </recommendedName>
    <alternativeName>
        <fullName evidence="18">Carbamoyl phosphate synthase pyrimidine-specific large chain</fullName>
    </alternativeName>
</protein>
<dbReference type="InterPro" id="IPR058047">
    <property type="entry name" value="CPSase_preATP-grasp"/>
</dbReference>
<accession>F0W4K0</accession>
<dbReference type="Gene3D" id="3.30.1490.20">
    <property type="entry name" value="ATP-grasp fold, A domain"/>
    <property type="match status" value="1"/>
</dbReference>
<keyword evidence="10 20" id="KW-0067">ATP-binding</keyword>
<reference evidence="23" key="2">
    <citation type="submission" date="2011-02" db="EMBL/GenBank/DDBJ databases">
        <authorList>
            <person name="MacLean D."/>
        </authorList>
    </citation>
    <scope>NUCLEOTIDE SEQUENCE</scope>
</reference>
<dbReference type="GO" id="GO:0006526">
    <property type="term" value="P:L-arginine biosynthetic process"/>
    <property type="evidence" value="ECO:0007669"/>
    <property type="project" value="UniProtKB-KW"/>
</dbReference>
<dbReference type="GO" id="GO:0006541">
    <property type="term" value="P:glutamine metabolic process"/>
    <property type="evidence" value="ECO:0007669"/>
    <property type="project" value="InterPro"/>
</dbReference>
<dbReference type="GO" id="GO:0006207">
    <property type="term" value="P:'de novo' pyrimidine nucleobase biosynthetic process"/>
    <property type="evidence" value="ECO:0007669"/>
    <property type="project" value="InterPro"/>
</dbReference>
<keyword evidence="8" id="KW-0677">Repeat</keyword>
<dbReference type="HAMAP" id="MF_01209">
    <property type="entry name" value="CPSase_S_chain"/>
    <property type="match status" value="1"/>
</dbReference>
<dbReference type="EC" id="6.3.5.5" evidence="3"/>
<dbReference type="SMART" id="SM01097">
    <property type="entry name" value="CPSase_sm_chain"/>
    <property type="match status" value="1"/>
</dbReference>
<dbReference type="PANTHER" id="PTHR11405">
    <property type="entry name" value="CARBAMOYLTRANSFERASE FAMILY MEMBER"/>
    <property type="match status" value="1"/>
</dbReference>
<dbReference type="PROSITE" id="PS51273">
    <property type="entry name" value="GATASE_TYPE_1"/>
    <property type="match status" value="1"/>
</dbReference>
<dbReference type="Pfam" id="PF02786">
    <property type="entry name" value="CPSase_L_D2"/>
    <property type="match status" value="2"/>
</dbReference>
<dbReference type="GO" id="GO:0004088">
    <property type="term" value="F:carbamoyl-phosphate synthase (glutamine-hydrolyzing) activity"/>
    <property type="evidence" value="ECO:0007669"/>
    <property type="project" value="UniProtKB-EC"/>
</dbReference>
<dbReference type="SUPFAM" id="SSF52335">
    <property type="entry name" value="Methylglyoxal synthase-like"/>
    <property type="match status" value="1"/>
</dbReference>
<dbReference type="GO" id="GO:0046872">
    <property type="term" value="F:metal ion binding"/>
    <property type="evidence" value="ECO:0007669"/>
    <property type="project" value="UniProtKB-KW"/>
</dbReference>
<dbReference type="PROSITE" id="PS51855">
    <property type="entry name" value="MGS"/>
    <property type="match status" value="1"/>
</dbReference>
<dbReference type="NCBIfam" id="TIGR01368">
    <property type="entry name" value="CPSaseIIsmall"/>
    <property type="match status" value="1"/>
</dbReference>
<dbReference type="InterPro" id="IPR036897">
    <property type="entry name" value="CarbamoylP_synth_lsu_oligo_sf"/>
</dbReference>
<feature type="domain" description="ATP-grasp" evidence="21">
    <location>
        <begin position="584"/>
        <end position="776"/>
    </location>
</feature>
<dbReference type="InterPro" id="IPR013815">
    <property type="entry name" value="ATP_grasp_subdomain_1"/>
</dbReference>
<comment type="catalytic activity">
    <reaction evidence="16">
        <text>hydrogencarbonate + L-glutamine + 2 ATP + H2O = carbamoyl phosphate + L-glutamate + 2 ADP + phosphate + 2 H(+)</text>
        <dbReference type="Rhea" id="RHEA:18633"/>
        <dbReference type="ChEBI" id="CHEBI:15377"/>
        <dbReference type="ChEBI" id="CHEBI:15378"/>
        <dbReference type="ChEBI" id="CHEBI:17544"/>
        <dbReference type="ChEBI" id="CHEBI:29985"/>
        <dbReference type="ChEBI" id="CHEBI:30616"/>
        <dbReference type="ChEBI" id="CHEBI:43474"/>
        <dbReference type="ChEBI" id="CHEBI:58228"/>
        <dbReference type="ChEBI" id="CHEBI:58359"/>
        <dbReference type="ChEBI" id="CHEBI:456216"/>
        <dbReference type="EC" id="6.3.5.5"/>
    </reaction>
</comment>
<dbReference type="GO" id="GO:0006221">
    <property type="term" value="P:pyrimidine nucleotide biosynthetic process"/>
    <property type="evidence" value="ECO:0007669"/>
    <property type="project" value="UniProtKB-KW"/>
</dbReference>
<dbReference type="FunFam" id="3.30.1490.20:FF:000001">
    <property type="entry name" value="Carbamoyl-phosphate synthase large chain"/>
    <property type="match status" value="1"/>
</dbReference>
<dbReference type="GO" id="GO:0005951">
    <property type="term" value="C:carbamoyl-phosphate synthase complex"/>
    <property type="evidence" value="ECO:0007669"/>
    <property type="project" value="TreeGrafter"/>
</dbReference>
<dbReference type="PROSITE" id="PS00867">
    <property type="entry name" value="CPSASE_2"/>
    <property type="match status" value="2"/>
</dbReference>
<dbReference type="SUPFAM" id="SSF56059">
    <property type="entry name" value="Glutathione synthetase ATP-binding domain-like"/>
    <property type="match status" value="2"/>
</dbReference>
<dbReference type="InterPro" id="IPR005483">
    <property type="entry name" value="CPSase_dom"/>
</dbReference>
<dbReference type="FunFam" id="1.10.1030.10:FF:000002">
    <property type="entry name" value="Carbamoyl-phosphate synthase large chain"/>
    <property type="match status" value="1"/>
</dbReference>
<keyword evidence="9 20" id="KW-0547">Nucleotide-binding</keyword>
<comment type="pathway">
    <text evidence="1">Amino-acid biosynthesis; L-arginine biosynthesis; carbamoyl phosphate from bicarbonate: step 1/1.</text>
</comment>
<evidence type="ECO:0000256" key="14">
    <source>
        <dbReference type="ARBA" id="ARBA00044063"/>
    </source>
</evidence>
<dbReference type="PRINTS" id="PR00096">
    <property type="entry name" value="GATASE"/>
</dbReference>
<dbReference type="Gene3D" id="3.30.470.20">
    <property type="entry name" value="ATP-grasp fold, B domain"/>
    <property type="match status" value="2"/>
</dbReference>
<evidence type="ECO:0000256" key="13">
    <source>
        <dbReference type="ARBA" id="ARBA00023211"/>
    </source>
</evidence>
<dbReference type="Gene3D" id="3.50.30.20">
    <property type="entry name" value="Carbamoyl-phosphate synthase small subunit, N-terminal domain"/>
    <property type="match status" value="1"/>
</dbReference>
<dbReference type="Pfam" id="PF25596">
    <property type="entry name" value="CPSase_L_D1"/>
    <property type="match status" value="2"/>
</dbReference>
<proteinExistence type="inferred from homology"/>
<dbReference type="SUPFAM" id="SSF52440">
    <property type="entry name" value="PreATP-grasp domain"/>
    <property type="match status" value="2"/>
</dbReference>
<dbReference type="Pfam" id="PF00988">
    <property type="entry name" value="CPSase_sm_chain"/>
    <property type="match status" value="1"/>
</dbReference>
<evidence type="ECO:0000256" key="15">
    <source>
        <dbReference type="ARBA" id="ARBA00047359"/>
    </source>
</evidence>
<dbReference type="Gene3D" id="3.40.50.20">
    <property type="match status" value="2"/>
</dbReference>
<dbReference type="SUPFAM" id="SSF52021">
    <property type="entry name" value="Carbamoyl phosphate synthetase, small subunit N-terminal domain"/>
    <property type="match status" value="1"/>
</dbReference>
<keyword evidence="12" id="KW-0665">Pyrimidine biosynthesis</keyword>
<dbReference type="Pfam" id="PF00117">
    <property type="entry name" value="GATase"/>
    <property type="match status" value="1"/>
</dbReference>
<dbReference type="EMBL" id="FR824062">
    <property type="protein sequence ID" value="CCA16033.1"/>
    <property type="molecule type" value="Genomic_DNA"/>
</dbReference>
<dbReference type="SMART" id="SM01096">
    <property type="entry name" value="CPSase_L_D3"/>
    <property type="match status" value="1"/>
</dbReference>
<evidence type="ECO:0000256" key="12">
    <source>
        <dbReference type="ARBA" id="ARBA00022975"/>
    </source>
</evidence>
<dbReference type="InterPro" id="IPR016185">
    <property type="entry name" value="PreATP-grasp_dom_sf"/>
</dbReference>
<dbReference type="Gene3D" id="3.40.50.1380">
    <property type="entry name" value="Methylglyoxal synthase-like domain"/>
    <property type="match status" value="1"/>
</dbReference>
<dbReference type="SMART" id="SM00851">
    <property type="entry name" value="MGS"/>
    <property type="match status" value="1"/>
</dbReference>
<evidence type="ECO:0000259" key="21">
    <source>
        <dbReference type="PROSITE" id="PS50975"/>
    </source>
</evidence>
<dbReference type="FunFam" id="3.30.470.20:FF:000026">
    <property type="entry name" value="Carbamoyl-phosphate synthase large chain"/>
    <property type="match status" value="1"/>
</dbReference>
<dbReference type="FunFam" id="3.40.50.20:FF:000012">
    <property type="entry name" value="Carbamoyl-phosphate synthase 1, mitochondrial"/>
    <property type="match status" value="1"/>
</dbReference>
<organism evidence="23">
    <name type="scientific">Albugo laibachii Nc14</name>
    <dbReference type="NCBI Taxonomy" id="890382"/>
    <lineage>
        <taxon>Eukaryota</taxon>
        <taxon>Sar</taxon>
        <taxon>Stramenopiles</taxon>
        <taxon>Oomycota</taxon>
        <taxon>Peronosporomycetes</taxon>
        <taxon>Albuginales</taxon>
        <taxon>Albuginaceae</taxon>
        <taxon>Albugo</taxon>
    </lineage>
</organism>
<dbReference type="PANTHER" id="PTHR11405:SF53">
    <property type="entry name" value="CARBAMOYL-PHOSPHATE SYNTHASE [AMMONIA], MITOCHONDRIAL"/>
    <property type="match status" value="1"/>
</dbReference>
<dbReference type="InterPro" id="IPR011607">
    <property type="entry name" value="MGS-like_dom"/>
</dbReference>
<dbReference type="SUPFAM" id="SSF52317">
    <property type="entry name" value="Class I glutamine amidotransferase-like"/>
    <property type="match status" value="1"/>
</dbReference>
<dbReference type="InterPro" id="IPR036480">
    <property type="entry name" value="CarbP_synth_ssu_N_sf"/>
</dbReference>
<evidence type="ECO:0000259" key="22">
    <source>
        <dbReference type="PROSITE" id="PS51855"/>
    </source>
</evidence>
<keyword evidence="6" id="KW-0028">Amino-acid biosynthesis</keyword>
<evidence type="ECO:0000256" key="19">
    <source>
        <dbReference type="ARBA" id="ARBA00074189"/>
    </source>
</evidence>
<evidence type="ECO:0000256" key="1">
    <source>
        <dbReference type="ARBA" id="ARBA00005077"/>
    </source>
</evidence>
<dbReference type="Pfam" id="PF02787">
    <property type="entry name" value="CPSase_L_D3"/>
    <property type="match status" value="1"/>
</dbReference>
<dbReference type="PROSITE" id="PS50975">
    <property type="entry name" value="ATP_GRASP"/>
    <property type="match status" value="2"/>
</dbReference>
<gene>
    <name evidence="23" type="primary">AlNc14C17G1820</name>
    <name evidence="23" type="ORF">ALNC14_021760</name>
</gene>
<dbReference type="Gene3D" id="3.40.50.880">
    <property type="match status" value="1"/>
</dbReference>
<evidence type="ECO:0000256" key="6">
    <source>
        <dbReference type="ARBA" id="ARBA00022605"/>
    </source>
</evidence>
<dbReference type="InterPro" id="IPR005480">
    <property type="entry name" value="CPSase_lsu_oligo"/>
</dbReference>
<dbReference type="PRINTS" id="PR00098">
    <property type="entry name" value="CPSASE"/>
</dbReference>
<dbReference type="HOGENOM" id="CLU_000513_0_1_1"/>
<comment type="function">
    <text evidence="17">Small subunit of the glutamine-dependent carbamoyl phosphate synthetase (CPSase). CPSase catalyzes the formation of carbamoyl phosphate from the ammonia moiety of glutamine, carbonate, and phosphate donated by ATP, constituting the first step of the biosynthetic pathway leading to pyrimidine nucleotides. The large subunit (synthetase) binds the substrates ammonia (free or transferred from glutamine from the small subunit), hydrogencarbonate and ATP and carries out an ATP-coupled ligase reaction, activating hydrogencarbonate by forming carboxy phosphate which reacts with ammonia to form carbamoyl phosphate.</text>
</comment>
<evidence type="ECO:0000313" key="23">
    <source>
        <dbReference type="EMBL" id="CCA16033.1"/>
    </source>
</evidence>
<evidence type="ECO:0000256" key="11">
    <source>
        <dbReference type="ARBA" id="ARBA00022842"/>
    </source>
</evidence>
<dbReference type="InterPro" id="IPR035686">
    <property type="entry name" value="CPSase_GATase1"/>
</dbReference>
<comment type="similarity">
    <text evidence="2">Belongs to the CarB family.</text>
</comment>
<name>F0W4K0_9STRA</name>
<dbReference type="NCBIfam" id="NF009475">
    <property type="entry name" value="PRK12838.1"/>
    <property type="match status" value="1"/>
</dbReference>
<dbReference type="PRINTS" id="PR00099">
    <property type="entry name" value="CPSGATASE"/>
</dbReference>
<sequence>MSLETLRDTTQTNRSFTLFNQRIVVRYCHFKMLRVSQSLRKQVVQSRATGNRLCLSTSKKVDRRNAPRFETKAVLEFEDGSKYQGYSFGAPRSTSGEVVFTTGMVGYPEALTDASFKGQILNMTFPMIGNYGVPCTKTLDSIGLNKYIESDRIHAAGMIVQDYSSVYSHWNASSSLSEWLVRESIPGIAGIDTREITKKIRSKGAMAGRIIVGDETPPQFQDPNQQNLVAMVSTKEVRVFGKGNPLKILAIDCGIKYNIIRSLVSRGAEVKLVPWNHDVASEAHWYDGLFISNGPGDPALLEETTRHLRSALNAEGDAVKPIFGICLGNQLVGRAVGAETYKLPFGNRGHNQPVNNLKTGLSYITSQNHGYALDGKSLPSEWEELFVNGNDGTNEGIIHKSKPMFTAQFHPEHCGGPTDTEFLFDIFLDAVRRKEKGPITSLVRAPVIERPQVQKVLVLGSGGLSIGQAGEFDYSGSQAIKALKEENIETILINPNIASVQTNIDKSSEAQASNVYYLPVTTDFVEQVIKRERPDGILISMGGQTALNCGVELHKRGILQKYGVRVLGTQIDVIDATEDREKFNTKLKEIGEKIAESYAVNSVEDAVVAAHKIKFPVMIRSAFALGGLGSGICETEKDLRSMATKAFSGSPQILVEKSMKGWKEVEYEVVRDTANNCLTVCNMENFDPLGIHTGESIVIAPSQTLSNREYHMLRETAINVVRHLGIIGECNIQYALNPHSEEYCIIEVNARLSRSSALASKATGYPLAFVAAKLALGINLPELKNSVTKSTTACFEPSLDYCVTKIPRWDLSKFDNVSTEIGSSMKSVGEVMSIARTFEEGIQKALRMVEPSIKGFEPRNAEISREELVQGLSRPTDKRIYQMAYALKHGVLSVDEIHDITKIDIWYLSRLQRIVDCDVNLTDRALADVSSMELKEAKQLGFSDRQLARMFRCSDDDVRARRKQCGVLPVVKQIDTLAAEYPAQTNYLYTTYNGTENDVAAQKPNDGVLVLGSGAYRIGSSVEFDWCAVSCIRTLRKLGYRAVMLNYNPETVSTDYDECNQLYFEELSKERVMDVYEREGVQGVVVSVGGQIPNNLALPLHKVGVKIMGTHPTMIDSAEDRYKFSKLMDEAGVRQPAWKELTSMPAALKFANSVGYPCLVRPSYVLSGAAMNVAYNDHDLERVLGEAVDVSAEHPVVITKFIEGAKELELDAVARNGEIIAAAISEHVENAGVHSGDATLILPPVEASSFYLNQIRQCGKKIAMALNISGPFNAQFLAKGADVSVIECNLRASRSFPFVSKTVSADFIQAATKVMVGEPTESDNLPPLFGPKRPEGYVGIKAPMFSYTRLGGADPLLGVEMASTGEVACFGKNRPEAFLKALLSSNFKLPKENILLSMQDKFSDDFIHAAYQLHELGYNLFATDKTHTFLHKYDIPSTKVDFPRDGDSEHDVINFIKEGKIDLVVNLPNSESKQLKNNYLIRRTAVDFSIPVLTNISLVKMFAEAMAIHKKKPLLGLDADSLFDYYEREDREKKAWTGVNEFH</sequence>
<evidence type="ECO:0000256" key="18">
    <source>
        <dbReference type="ARBA" id="ARBA00069524"/>
    </source>
</evidence>
<dbReference type="FunFam" id="3.30.470.20:FF:000001">
    <property type="entry name" value="Carbamoyl-phosphate synthase large chain"/>
    <property type="match status" value="1"/>
</dbReference>
<dbReference type="GO" id="GO:0004087">
    <property type="term" value="F:carbamoyl-phosphate synthase (ammonia) activity"/>
    <property type="evidence" value="ECO:0007669"/>
    <property type="project" value="UniProtKB-EC"/>
</dbReference>
<evidence type="ECO:0000256" key="8">
    <source>
        <dbReference type="ARBA" id="ARBA00022737"/>
    </source>
</evidence>
<evidence type="ECO:0000256" key="5">
    <source>
        <dbReference type="ARBA" id="ARBA00022598"/>
    </source>
</evidence>
<dbReference type="InterPro" id="IPR006274">
    <property type="entry name" value="CarbamoylP_synth_ssu"/>
</dbReference>
<dbReference type="InterPro" id="IPR002474">
    <property type="entry name" value="CarbamoylP_synth_ssu_N"/>
</dbReference>
<feature type="domain" description="ATP-grasp" evidence="21">
    <location>
        <begin position="1125"/>
        <end position="1316"/>
    </location>
</feature>
<dbReference type="GO" id="GO:0005524">
    <property type="term" value="F:ATP binding"/>
    <property type="evidence" value="ECO:0007669"/>
    <property type="project" value="UniProtKB-UniRule"/>
</dbReference>
<dbReference type="CDD" id="cd01744">
    <property type="entry name" value="GATase1_CPSase"/>
    <property type="match status" value="1"/>
</dbReference>
<dbReference type="SUPFAM" id="SSF48108">
    <property type="entry name" value="Carbamoyl phosphate synthetase, large subunit connection domain"/>
    <property type="match status" value="1"/>
</dbReference>
<evidence type="ECO:0000256" key="17">
    <source>
        <dbReference type="ARBA" id="ARBA00060037"/>
    </source>
</evidence>
<evidence type="ECO:0000256" key="9">
    <source>
        <dbReference type="ARBA" id="ARBA00022741"/>
    </source>
</evidence>
<comment type="catalytic activity">
    <reaction evidence="15">
        <text>hydrogencarbonate + NH4(+) + 2 ATP = carbamoyl phosphate + 2 ADP + phosphate + 2 H(+)</text>
        <dbReference type="Rhea" id="RHEA:18029"/>
        <dbReference type="ChEBI" id="CHEBI:15378"/>
        <dbReference type="ChEBI" id="CHEBI:17544"/>
        <dbReference type="ChEBI" id="CHEBI:28938"/>
        <dbReference type="ChEBI" id="CHEBI:30616"/>
        <dbReference type="ChEBI" id="CHEBI:43474"/>
        <dbReference type="ChEBI" id="CHEBI:58228"/>
        <dbReference type="ChEBI" id="CHEBI:456216"/>
        <dbReference type="EC" id="6.3.4.16"/>
    </reaction>
</comment>
<keyword evidence="7" id="KW-0479">Metal-binding</keyword>
<dbReference type="InterPro" id="IPR036914">
    <property type="entry name" value="MGS-like_dom_sf"/>
</dbReference>
<evidence type="ECO:0000256" key="20">
    <source>
        <dbReference type="PROSITE-ProRule" id="PRU00409"/>
    </source>
</evidence>
<dbReference type="InterPro" id="IPR017926">
    <property type="entry name" value="GATASE"/>
</dbReference>
<reference evidence="23" key="1">
    <citation type="journal article" date="2011" name="PLoS Biol.">
        <title>Gene gain and loss during evolution of obligate parasitism in the white rust pathogen of Arabidopsis thaliana.</title>
        <authorList>
            <person name="Kemen E."/>
            <person name="Gardiner A."/>
            <person name="Schultz-Larsen T."/>
            <person name="Kemen A.C."/>
            <person name="Balmuth A.L."/>
            <person name="Robert-Seilaniantz A."/>
            <person name="Bailey K."/>
            <person name="Holub E."/>
            <person name="Studholme D.J."/>
            <person name="Maclean D."/>
            <person name="Jones J.D."/>
        </authorList>
    </citation>
    <scope>NUCLEOTIDE SEQUENCE</scope>
</reference>
<dbReference type="FunFam" id="3.50.30.20:FF:000002">
    <property type="entry name" value="Carbamoyl-phosphate synthase 1, mitochondrial"/>
    <property type="match status" value="1"/>
</dbReference>
<dbReference type="PROSITE" id="PS00866">
    <property type="entry name" value="CPSASE_1"/>
    <property type="match status" value="2"/>
</dbReference>
<keyword evidence="11" id="KW-0460">Magnesium</keyword>
<dbReference type="Pfam" id="PF02142">
    <property type="entry name" value="MGS"/>
    <property type="match status" value="1"/>
</dbReference>
<dbReference type="InterPro" id="IPR005479">
    <property type="entry name" value="CPAse_ATP-bd"/>
</dbReference>